<keyword evidence="3" id="KW-1185">Reference proteome</keyword>
<feature type="region of interest" description="Disordered" evidence="1">
    <location>
        <begin position="143"/>
        <end position="210"/>
    </location>
</feature>
<comment type="caution">
    <text evidence="2">The sequence shown here is derived from an EMBL/GenBank/DDBJ whole genome shotgun (WGS) entry which is preliminary data.</text>
</comment>
<dbReference type="SUPFAM" id="SSF47598">
    <property type="entry name" value="Ribbon-helix-helix"/>
    <property type="match status" value="1"/>
</dbReference>
<dbReference type="OrthoDB" id="5193907at2"/>
<dbReference type="EMBL" id="RSAA01000014">
    <property type="protein sequence ID" value="RRO16120.1"/>
    <property type="molecule type" value="Genomic_DNA"/>
</dbReference>
<feature type="region of interest" description="Disordered" evidence="1">
    <location>
        <begin position="75"/>
        <end position="106"/>
    </location>
</feature>
<evidence type="ECO:0000313" key="2">
    <source>
        <dbReference type="EMBL" id="RRO16120.1"/>
    </source>
</evidence>
<reference evidence="2 3" key="1">
    <citation type="submission" date="2018-11" db="EMBL/GenBank/DDBJ databases">
        <title>Saccharopolyspora rhizosphaerae sp. nov., an actinomycete isolated from rhizosphere soil in Thailand.</title>
        <authorList>
            <person name="Intra B."/>
            <person name="Euanorasetr J."/>
            <person name="Take A."/>
            <person name="Inahashi Y."/>
            <person name="Mori M."/>
            <person name="Panbangred W."/>
            <person name="Matsumoto A."/>
        </authorList>
    </citation>
    <scope>NUCLEOTIDE SEQUENCE [LARGE SCALE GENOMIC DNA]</scope>
    <source>
        <strain evidence="2 3">H219</strain>
    </source>
</reference>
<name>A0A3R8QNA6_9PSEU</name>
<sequence length="210" mass="21551">MDLNPYIDQLREDLTSAAAAGDDQTRQTAAVLSGAIEPAARLAIMNALSDLAAEVTTNLDGQVVDLRLDGRDVRVVVSGSSPPPPASDEEAEPPPPPPPSGDNGDISRITLRLVEEIKSQAEQAASAQGVSLNTFVSQAVQGALQGRGRGGPWDRPRRGRPGHGHGGHGHGHSHGGHGRGGRGGPWDGPGFGGWPGGEGGGSRVRGWVQG</sequence>
<organism evidence="2 3">
    <name type="scientific">Saccharopolyspora rhizosphaerae</name>
    <dbReference type="NCBI Taxonomy" id="2492662"/>
    <lineage>
        <taxon>Bacteria</taxon>
        <taxon>Bacillati</taxon>
        <taxon>Actinomycetota</taxon>
        <taxon>Actinomycetes</taxon>
        <taxon>Pseudonocardiales</taxon>
        <taxon>Pseudonocardiaceae</taxon>
        <taxon>Saccharopolyspora</taxon>
    </lineage>
</organism>
<dbReference type="RefSeq" id="WP_125090902.1">
    <property type="nucleotide sequence ID" value="NZ_RSAA01000014.1"/>
</dbReference>
<accession>A0A3R8QNA6</accession>
<evidence type="ECO:0000313" key="3">
    <source>
        <dbReference type="Proteomes" id="UP000274515"/>
    </source>
</evidence>
<dbReference type="Pfam" id="PF05534">
    <property type="entry name" value="HicB"/>
    <property type="match status" value="1"/>
</dbReference>
<dbReference type="Gene3D" id="1.10.1220.10">
    <property type="entry name" value="Met repressor-like"/>
    <property type="match status" value="1"/>
</dbReference>
<gene>
    <name evidence="2" type="ORF">EIL87_13730</name>
</gene>
<feature type="compositionally biased region" description="Basic residues" evidence="1">
    <location>
        <begin position="157"/>
        <end position="180"/>
    </location>
</feature>
<protein>
    <submittedName>
        <fullName evidence="2">Toxin-antitoxin system HicB family antitoxin</fullName>
    </submittedName>
</protein>
<dbReference type="InterPro" id="IPR008651">
    <property type="entry name" value="Uncharacterised_HicB"/>
</dbReference>
<feature type="compositionally biased region" description="Gly residues" evidence="1">
    <location>
        <begin position="181"/>
        <end position="210"/>
    </location>
</feature>
<dbReference type="AlphaFoldDB" id="A0A3R8QNA6"/>
<dbReference type="GO" id="GO:0006355">
    <property type="term" value="P:regulation of DNA-templated transcription"/>
    <property type="evidence" value="ECO:0007669"/>
    <property type="project" value="InterPro"/>
</dbReference>
<evidence type="ECO:0000256" key="1">
    <source>
        <dbReference type="SAM" id="MobiDB-lite"/>
    </source>
</evidence>
<dbReference type="InterPro" id="IPR010985">
    <property type="entry name" value="Ribbon_hlx_hlx"/>
</dbReference>
<dbReference type="Proteomes" id="UP000274515">
    <property type="component" value="Unassembled WGS sequence"/>
</dbReference>
<dbReference type="InterPro" id="IPR013321">
    <property type="entry name" value="Arc_rbn_hlx_hlx"/>
</dbReference>
<proteinExistence type="predicted"/>